<evidence type="ECO:0000259" key="1">
    <source>
        <dbReference type="PROSITE" id="PS50995"/>
    </source>
</evidence>
<reference evidence="2 3" key="1">
    <citation type="submission" date="2006-02" db="EMBL/GenBank/DDBJ databases">
        <authorList>
            <person name="Murray A."/>
            <person name="Staley J."/>
            <person name="Ferriera S."/>
            <person name="Johnson J."/>
            <person name="Kravitz S."/>
            <person name="Halpern A."/>
            <person name="Remington K."/>
            <person name="Beeson K."/>
            <person name="Tran B."/>
            <person name="Rogers Y.-H."/>
            <person name="Friedman R."/>
            <person name="Venter J.C."/>
        </authorList>
    </citation>
    <scope>NUCLEOTIDE SEQUENCE [LARGE SCALE GENOMIC DNA]</scope>
    <source>
        <strain evidence="2 3">23-P</strain>
    </source>
</reference>
<dbReference type="AlphaFoldDB" id="A4C2R4"/>
<evidence type="ECO:0000313" key="3">
    <source>
        <dbReference type="Proteomes" id="UP000003053"/>
    </source>
</evidence>
<dbReference type="Gene3D" id="1.10.10.10">
    <property type="entry name" value="Winged helix-like DNA-binding domain superfamily/Winged helix DNA-binding domain"/>
    <property type="match status" value="1"/>
</dbReference>
<dbReference type="Proteomes" id="UP000003053">
    <property type="component" value="Unassembled WGS sequence"/>
</dbReference>
<dbReference type="OrthoDB" id="763883at2"/>
<dbReference type="GO" id="GO:0003700">
    <property type="term" value="F:DNA-binding transcription factor activity"/>
    <property type="evidence" value="ECO:0007669"/>
    <property type="project" value="InterPro"/>
</dbReference>
<sequence length="167" mass="19554">MIRYKNYFLKLNRVHYAPNIDTMGDISKDIKSKFINSKLKAFINIKYTASWLNSKENVFFKPHGISPQQYNILRILRGAKERIKVQIVKDRMIERAPNATRLMDKLCDKKFIKRDRCQLDRRVVYVQITALGLSLLSAIDDSVEVSFLEKLSEEEALVLSNLLDKMR</sequence>
<name>A4C2R4_9FLAO</name>
<dbReference type="PANTHER" id="PTHR33164:SF101">
    <property type="entry name" value="TRANSCRIPTIONAL REPRESSOR MPRA"/>
    <property type="match status" value="1"/>
</dbReference>
<dbReference type="InterPro" id="IPR039422">
    <property type="entry name" value="MarR/SlyA-like"/>
</dbReference>
<evidence type="ECO:0000313" key="2">
    <source>
        <dbReference type="EMBL" id="EAR11588.1"/>
    </source>
</evidence>
<feature type="domain" description="HTH marR-type" evidence="1">
    <location>
        <begin position="38"/>
        <end position="167"/>
    </location>
</feature>
<organism evidence="2 3">
    <name type="scientific">Polaribacter irgensii 23-P</name>
    <dbReference type="NCBI Taxonomy" id="313594"/>
    <lineage>
        <taxon>Bacteria</taxon>
        <taxon>Pseudomonadati</taxon>
        <taxon>Bacteroidota</taxon>
        <taxon>Flavobacteriia</taxon>
        <taxon>Flavobacteriales</taxon>
        <taxon>Flavobacteriaceae</taxon>
    </lineage>
</organism>
<dbReference type="GO" id="GO:0006950">
    <property type="term" value="P:response to stress"/>
    <property type="evidence" value="ECO:0007669"/>
    <property type="project" value="TreeGrafter"/>
</dbReference>
<dbReference type="SMART" id="SM00347">
    <property type="entry name" value="HTH_MARR"/>
    <property type="match status" value="1"/>
</dbReference>
<dbReference type="eggNOG" id="COG1846">
    <property type="taxonomic scope" value="Bacteria"/>
</dbReference>
<dbReference type="EMBL" id="AAOG01000005">
    <property type="protein sequence ID" value="EAR11588.1"/>
    <property type="molecule type" value="Genomic_DNA"/>
</dbReference>
<keyword evidence="3" id="KW-1185">Reference proteome</keyword>
<gene>
    <name evidence="2" type="ORF">PI23P_00240</name>
</gene>
<protein>
    <submittedName>
        <fullName evidence="2">Probable marR-family transcription regulator</fullName>
    </submittedName>
</protein>
<dbReference type="PANTHER" id="PTHR33164">
    <property type="entry name" value="TRANSCRIPTIONAL REGULATOR, MARR FAMILY"/>
    <property type="match status" value="1"/>
</dbReference>
<dbReference type="SUPFAM" id="SSF46785">
    <property type="entry name" value="Winged helix' DNA-binding domain"/>
    <property type="match status" value="1"/>
</dbReference>
<proteinExistence type="predicted"/>
<comment type="caution">
    <text evidence="2">The sequence shown here is derived from an EMBL/GenBank/DDBJ whole genome shotgun (WGS) entry which is preliminary data.</text>
</comment>
<dbReference type="HOGENOM" id="CLU_083287_27_2_10"/>
<dbReference type="InterPro" id="IPR036390">
    <property type="entry name" value="WH_DNA-bd_sf"/>
</dbReference>
<dbReference type="PROSITE" id="PS50995">
    <property type="entry name" value="HTH_MARR_2"/>
    <property type="match status" value="1"/>
</dbReference>
<dbReference type="InterPro" id="IPR000835">
    <property type="entry name" value="HTH_MarR-typ"/>
</dbReference>
<accession>A4C2R4</accession>
<dbReference type="InterPro" id="IPR036388">
    <property type="entry name" value="WH-like_DNA-bd_sf"/>
</dbReference>
<dbReference type="STRING" id="313594.PI23P_00240"/>